<accession>A0AAV0VQX5</accession>
<evidence type="ECO:0000313" key="2">
    <source>
        <dbReference type="Proteomes" id="UP001160148"/>
    </source>
</evidence>
<keyword evidence="2" id="KW-1185">Reference proteome</keyword>
<evidence type="ECO:0000313" key="1">
    <source>
        <dbReference type="EMBL" id="CAI6346793.1"/>
    </source>
</evidence>
<dbReference type="Proteomes" id="UP001160148">
    <property type="component" value="Unassembled WGS sequence"/>
</dbReference>
<sequence>MRSNFVNVIPGQRNCGRNKFVALTMDFQTNLFDLFLTDLRVDHAGFCRVSSAATCGTVLTAPYTRCMRSRHGCNCSSPTAATAKSRASVKDPDIAGILAFPRGRPSPQS</sequence>
<reference evidence="1 2" key="1">
    <citation type="submission" date="2023-01" db="EMBL/GenBank/DDBJ databases">
        <authorList>
            <person name="Whitehead M."/>
        </authorList>
    </citation>
    <scope>NUCLEOTIDE SEQUENCE [LARGE SCALE GENOMIC DNA]</scope>
</reference>
<name>A0AAV0VQX5_9HEMI</name>
<dbReference type="AlphaFoldDB" id="A0AAV0VQX5"/>
<dbReference type="EMBL" id="CARXXK010000001">
    <property type="protein sequence ID" value="CAI6346793.1"/>
    <property type="molecule type" value="Genomic_DNA"/>
</dbReference>
<proteinExistence type="predicted"/>
<organism evidence="1 2">
    <name type="scientific">Macrosiphum euphorbiae</name>
    <name type="common">potato aphid</name>
    <dbReference type="NCBI Taxonomy" id="13131"/>
    <lineage>
        <taxon>Eukaryota</taxon>
        <taxon>Metazoa</taxon>
        <taxon>Ecdysozoa</taxon>
        <taxon>Arthropoda</taxon>
        <taxon>Hexapoda</taxon>
        <taxon>Insecta</taxon>
        <taxon>Pterygota</taxon>
        <taxon>Neoptera</taxon>
        <taxon>Paraneoptera</taxon>
        <taxon>Hemiptera</taxon>
        <taxon>Sternorrhyncha</taxon>
        <taxon>Aphidomorpha</taxon>
        <taxon>Aphidoidea</taxon>
        <taxon>Aphididae</taxon>
        <taxon>Macrosiphini</taxon>
        <taxon>Macrosiphum</taxon>
    </lineage>
</organism>
<comment type="caution">
    <text evidence="1">The sequence shown here is derived from an EMBL/GenBank/DDBJ whole genome shotgun (WGS) entry which is preliminary data.</text>
</comment>
<gene>
    <name evidence="1" type="ORF">MEUPH1_LOCUS3662</name>
</gene>
<protein>
    <submittedName>
        <fullName evidence="1">Uncharacterized protein</fullName>
    </submittedName>
</protein>